<dbReference type="Gene3D" id="1.10.357.10">
    <property type="entry name" value="Tetracycline Repressor, domain 2"/>
    <property type="match status" value="1"/>
</dbReference>
<evidence type="ECO:0000256" key="1">
    <source>
        <dbReference type="ARBA" id="ARBA00023125"/>
    </source>
</evidence>
<evidence type="ECO:0000313" key="5">
    <source>
        <dbReference type="Proteomes" id="UP001210609"/>
    </source>
</evidence>
<dbReference type="InterPro" id="IPR039536">
    <property type="entry name" value="TetR_C_Proteobacteria"/>
</dbReference>
<evidence type="ECO:0000256" key="2">
    <source>
        <dbReference type="PROSITE-ProRule" id="PRU00335"/>
    </source>
</evidence>
<accession>A0ABY7ICT0</accession>
<evidence type="ECO:0000313" key="4">
    <source>
        <dbReference type="EMBL" id="WAT96149.1"/>
    </source>
</evidence>
<feature type="DNA-binding region" description="H-T-H motif" evidence="2">
    <location>
        <begin position="29"/>
        <end position="48"/>
    </location>
</feature>
<sequence length="209" mass="23256">MRQGMAEKRAAIVRGARKVFGRDGYTRTSIDSIAKEAVVSTRTIYNHFPDGKAQLFRAVVVEGSETVVEARLDAIDRRLHKVTAADLEQDLVEFVRAWVAPLHRFSDHFAVVRQMRVESAHVPEEFLTAWRRSGPQRAAEAVAERFERLAADGLLTADDPARAARHLLLLTVAEIDDRSFHGALPLSEEAEGAIIESGVRAFLQGYAPR</sequence>
<proteinExistence type="predicted"/>
<dbReference type="EMBL" id="CP114202">
    <property type="protein sequence ID" value="WAT96149.1"/>
    <property type="molecule type" value="Genomic_DNA"/>
</dbReference>
<dbReference type="InterPro" id="IPR001647">
    <property type="entry name" value="HTH_TetR"/>
</dbReference>
<dbReference type="PROSITE" id="PS50977">
    <property type="entry name" value="HTH_TETR_2"/>
    <property type="match status" value="1"/>
</dbReference>
<evidence type="ECO:0000259" key="3">
    <source>
        <dbReference type="PROSITE" id="PS50977"/>
    </source>
</evidence>
<dbReference type="Proteomes" id="UP001210609">
    <property type="component" value="Chromosome"/>
</dbReference>
<feature type="domain" description="HTH tetR-type" evidence="3">
    <location>
        <begin position="6"/>
        <end position="66"/>
    </location>
</feature>
<dbReference type="InterPro" id="IPR036271">
    <property type="entry name" value="Tet_transcr_reg_TetR-rel_C_sf"/>
</dbReference>
<dbReference type="RefSeq" id="WP_229838407.1">
    <property type="nucleotide sequence ID" value="NZ_BLIP01000001.1"/>
</dbReference>
<name>A0ABY7ICT0_STRNI</name>
<keyword evidence="5" id="KW-1185">Reference proteome</keyword>
<dbReference type="Pfam" id="PF00440">
    <property type="entry name" value="TetR_N"/>
    <property type="match status" value="1"/>
</dbReference>
<dbReference type="InterPro" id="IPR009057">
    <property type="entry name" value="Homeodomain-like_sf"/>
</dbReference>
<protein>
    <submittedName>
        <fullName evidence="4">TetR/AcrR family transcriptional regulator</fullName>
    </submittedName>
</protein>
<dbReference type="SUPFAM" id="SSF46689">
    <property type="entry name" value="Homeodomain-like"/>
    <property type="match status" value="1"/>
</dbReference>
<dbReference type="PANTHER" id="PTHR30055:SF146">
    <property type="entry name" value="HTH-TYPE TRANSCRIPTIONAL DUAL REGULATOR CECR"/>
    <property type="match status" value="1"/>
</dbReference>
<gene>
    <name evidence="4" type="ORF">STRLI_001945</name>
</gene>
<organism evidence="4 5">
    <name type="scientific">Streptomyces nigrescens</name>
    <dbReference type="NCBI Taxonomy" id="1920"/>
    <lineage>
        <taxon>Bacteria</taxon>
        <taxon>Bacillati</taxon>
        <taxon>Actinomycetota</taxon>
        <taxon>Actinomycetes</taxon>
        <taxon>Kitasatosporales</taxon>
        <taxon>Streptomycetaceae</taxon>
        <taxon>Streptomyces</taxon>
    </lineage>
</organism>
<reference evidence="4 5" key="1">
    <citation type="submission" date="2022-12" db="EMBL/GenBank/DDBJ databases">
        <authorList>
            <person name="Ruckert C."/>
            <person name="Busche T."/>
            <person name="Kalinowski J."/>
            <person name="Wittmann C."/>
        </authorList>
    </citation>
    <scope>NUCLEOTIDE SEQUENCE [LARGE SCALE GENOMIC DNA]</scope>
    <source>
        <strain evidence="4 5">DSM 40555</strain>
    </source>
</reference>
<dbReference type="SUPFAM" id="SSF48498">
    <property type="entry name" value="Tetracyclin repressor-like, C-terminal domain"/>
    <property type="match status" value="1"/>
</dbReference>
<dbReference type="PANTHER" id="PTHR30055">
    <property type="entry name" value="HTH-TYPE TRANSCRIPTIONAL REGULATOR RUTR"/>
    <property type="match status" value="1"/>
</dbReference>
<keyword evidence="1 2" id="KW-0238">DNA-binding</keyword>
<dbReference type="Pfam" id="PF14246">
    <property type="entry name" value="TetR_C_7"/>
    <property type="match status" value="1"/>
</dbReference>
<dbReference type="InterPro" id="IPR050109">
    <property type="entry name" value="HTH-type_TetR-like_transc_reg"/>
</dbReference>